<accession>A0A6I4VQN0</accession>
<dbReference type="RefSeq" id="WP_160800740.1">
    <property type="nucleotide sequence ID" value="NZ_WUUL01000003.1"/>
</dbReference>
<dbReference type="SUPFAM" id="SSF54593">
    <property type="entry name" value="Glyoxalase/Bleomycin resistance protein/Dihydroxybiphenyl dioxygenase"/>
    <property type="match status" value="1"/>
</dbReference>
<dbReference type="InterPro" id="IPR004360">
    <property type="entry name" value="Glyas_Fos-R_dOase_dom"/>
</dbReference>
<keyword evidence="3" id="KW-1185">Reference proteome</keyword>
<dbReference type="Gene3D" id="3.10.180.10">
    <property type="entry name" value="2,3-Dihydroxybiphenyl 1,2-Dioxygenase, domain 1"/>
    <property type="match status" value="1"/>
</dbReference>
<name>A0A6I4VQN0_9BACL</name>
<sequence>MKINHLNLTVTDVLAARKFLETYFGLRCEGSRGDSFTVLFDNDGLVLTLMKGHDVHYPKTFHIGFIQANEDEVNRINHQLKEDGFDVKPPVHAHGYTFYVQAPGGFTVEVLC</sequence>
<dbReference type="CDD" id="cd06587">
    <property type="entry name" value="VOC"/>
    <property type="match status" value="1"/>
</dbReference>
<evidence type="ECO:0000313" key="2">
    <source>
        <dbReference type="EMBL" id="MXQ53393.1"/>
    </source>
</evidence>
<reference evidence="2 3" key="1">
    <citation type="submission" date="2019-12" db="EMBL/GenBank/DDBJ databases">
        <title>Whole-genome analyses of novel actinobacteria.</title>
        <authorList>
            <person name="Sahin N."/>
            <person name="Saygin H."/>
        </authorList>
    </citation>
    <scope>NUCLEOTIDE SEQUENCE [LARGE SCALE GENOMIC DNA]</scope>
    <source>
        <strain evidence="2 3">KC615</strain>
    </source>
</reference>
<comment type="caution">
    <text evidence="2">The sequence shown here is derived from an EMBL/GenBank/DDBJ whole genome shotgun (WGS) entry which is preliminary data.</text>
</comment>
<evidence type="ECO:0000313" key="3">
    <source>
        <dbReference type="Proteomes" id="UP000430692"/>
    </source>
</evidence>
<organism evidence="2 3">
    <name type="scientific">Shimazuella alba</name>
    <dbReference type="NCBI Taxonomy" id="2690964"/>
    <lineage>
        <taxon>Bacteria</taxon>
        <taxon>Bacillati</taxon>
        <taxon>Bacillota</taxon>
        <taxon>Bacilli</taxon>
        <taxon>Bacillales</taxon>
        <taxon>Thermoactinomycetaceae</taxon>
        <taxon>Shimazuella</taxon>
    </lineage>
</organism>
<evidence type="ECO:0000259" key="1">
    <source>
        <dbReference type="PROSITE" id="PS51819"/>
    </source>
</evidence>
<dbReference type="Proteomes" id="UP000430692">
    <property type="component" value="Unassembled WGS sequence"/>
</dbReference>
<gene>
    <name evidence="2" type="ORF">GSM42_06545</name>
</gene>
<dbReference type="EMBL" id="WUUL01000003">
    <property type="protein sequence ID" value="MXQ53393.1"/>
    <property type="molecule type" value="Genomic_DNA"/>
</dbReference>
<dbReference type="PANTHER" id="PTHR36113">
    <property type="entry name" value="LYASE, PUTATIVE-RELATED-RELATED"/>
    <property type="match status" value="1"/>
</dbReference>
<dbReference type="AlphaFoldDB" id="A0A6I4VQN0"/>
<protein>
    <submittedName>
        <fullName evidence="2">VOC family protein</fullName>
    </submittedName>
</protein>
<dbReference type="PROSITE" id="PS51819">
    <property type="entry name" value="VOC"/>
    <property type="match status" value="1"/>
</dbReference>
<feature type="domain" description="VOC" evidence="1">
    <location>
        <begin position="2"/>
        <end position="112"/>
    </location>
</feature>
<proteinExistence type="predicted"/>
<dbReference type="Pfam" id="PF00903">
    <property type="entry name" value="Glyoxalase"/>
    <property type="match status" value="1"/>
</dbReference>
<dbReference type="InterPro" id="IPR051332">
    <property type="entry name" value="Fosfomycin_Res_Enzymes"/>
</dbReference>
<dbReference type="InterPro" id="IPR037523">
    <property type="entry name" value="VOC_core"/>
</dbReference>
<dbReference type="InterPro" id="IPR029068">
    <property type="entry name" value="Glyas_Bleomycin-R_OHBP_Dase"/>
</dbReference>
<dbReference type="PANTHER" id="PTHR36113:SF3">
    <property type="entry name" value="SLL5075 PROTEIN"/>
    <property type="match status" value="1"/>
</dbReference>